<accession>A0ABD3R5K8</accession>
<sequence length="647" mass="70860">MPSPLARRGAAERAYLQGQLRAESLRRRKQEQHNADRKLREHDNDIMMPIDDPNGDSDSKDGQIQVMVEKRNDDPLSLATSPPTILHKFKRSVSAVLADSGIAEDGNLLFFPSGVPLLDEEDEIAPNDVHSLEGDHDGNGVVGGDARYMYYVESRSLESSTDDNSPSLLAADVILQLGACDDELVMTNPPLKKVTLRPKMNATNNNFTTLEPQSESMDQAAPCNSSASHVYDRSFLFPFRDGFRSEGGEVLNGSESFRSLSLLGRRLHSSFPRPIGTSYRPDSTEKNQSVGDEILNSPESYKQLLFYDSIGKGGGDSVQQPELEHHNANRKLGEKSNDIDLPMSDFDDATDGQIHAMIEKFKSGFADLSYRTDDGGRNHNHQHPMSLVTSPPTILQKSFKRSVSAVLANSGIAENGNLLFFPSGVPLLDEDDDVGHHDNMDCAFVMDTDSPIRKSEVILESGSAFDKPPPIDGNSPSLVAADIIWQLGASDEGELVLTNPLSKKVTLRPKMNATNNNNNTHGTQLTRIESGVSNSDSPKSQLQSPGQATSCIGCTSHATQEDQSNFLQVSNSSESFRQLSLDDKIGHCANFEGHEIMNVSESLNQLYFPNELRFRTDSTDRPDLAGGGQQGPVRALLSRRPIKPSKI</sequence>
<evidence type="ECO:0000313" key="2">
    <source>
        <dbReference type="EMBL" id="KAL3807953.1"/>
    </source>
</evidence>
<organism evidence="2 3">
    <name type="scientific">Cyclostephanos tholiformis</name>
    <dbReference type="NCBI Taxonomy" id="382380"/>
    <lineage>
        <taxon>Eukaryota</taxon>
        <taxon>Sar</taxon>
        <taxon>Stramenopiles</taxon>
        <taxon>Ochrophyta</taxon>
        <taxon>Bacillariophyta</taxon>
        <taxon>Coscinodiscophyceae</taxon>
        <taxon>Thalassiosirophycidae</taxon>
        <taxon>Stephanodiscales</taxon>
        <taxon>Stephanodiscaceae</taxon>
        <taxon>Cyclostephanos</taxon>
    </lineage>
</organism>
<feature type="region of interest" description="Disordered" evidence="1">
    <location>
        <begin position="529"/>
        <end position="549"/>
    </location>
</feature>
<name>A0ABD3R5K8_9STRA</name>
<keyword evidence="3" id="KW-1185">Reference proteome</keyword>
<feature type="region of interest" description="Disordered" evidence="1">
    <location>
        <begin position="1"/>
        <end position="61"/>
    </location>
</feature>
<comment type="caution">
    <text evidence="2">The sequence shown here is derived from an EMBL/GenBank/DDBJ whole genome shotgun (WGS) entry which is preliminary data.</text>
</comment>
<dbReference type="Proteomes" id="UP001530377">
    <property type="component" value="Unassembled WGS sequence"/>
</dbReference>
<dbReference type="AlphaFoldDB" id="A0ABD3R5K8"/>
<evidence type="ECO:0000256" key="1">
    <source>
        <dbReference type="SAM" id="MobiDB-lite"/>
    </source>
</evidence>
<evidence type="ECO:0000313" key="3">
    <source>
        <dbReference type="Proteomes" id="UP001530377"/>
    </source>
</evidence>
<reference evidence="2 3" key="1">
    <citation type="submission" date="2024-10" db="EMBL/GenBank/DDBJ databases">
        <title>Updated reference genomes for cyclostephanoid diatoms.</title>
        <authorList>
            <person name="Roberts W.R."/>
            <person name="Alverson A.J."/>
        </authorList>
    </citation>
    <scope>NUCLEOTIDE SEQUENCE [LARGE SCALE GENOMIC DNA]</scope>
    <source>
        <strain evidence="2 3">AJA228-03</strain>
    </source>
</reference>
<dbReference type="EMBL" id="JALLPB020000565">
    <property type="protein sequence ID" value="KAL3807953.1"/>
    <property type="molecule type" value="Genomic_DNA"/>
</dbReference>
<gene>
    <name evidence="2" type="ORF">ACHAXA_006173</name>
</gene>
<protein>
    <submittedName>
        <fullName evidence="2">Uncharacterized protein</fullName>
    </submittedName>
</protein>
<feature type="compositionally biased region" description="Basic and acidic residues" evidence="1">
    <location>
        <begin position="31"/>
        <end position="45"/>
    </location>
</feature>
<feature type="region of interest" description="Disordered" evidence="1">
    <location>
        <begin position="618"/>
        <end position="647"/>
    </location>
</feature>
<proteinExistence type="predicted"/>